<evidence type="ECO:0000256" key="7">
    <source>
        <dbReference type="ARBA" id="ARBA00023057"/>
    </source>
</evidence>
<evidence type="ECO:0000256" key="2">
    <source>
        <dbReference type="ARBA" id="ARBA00022448"/>
    </source>
</evidence>
<dbReference type="GO" id="GO:0006783">
    <property type="term" value="P:heme biosynthetic process"/>
    <property type="evidence" value="ECO:0007669"/>
    <property type="project" value="UniProtKB-ARBA"/>
</dbReference>
<protein>
    <recommendedName>
        <fullName evidence="16">Choline/ethanolamine transporter FLVCR1</fullName>
    </recommendedName>
    <alternativeName>
        <fullName evidence="17">Heme transporter FLVCR1</fullName>
    </alternativeName>
</protein>
<evidence type="ECO:0000256" key="3">
    <source>
        <dbReference type="ARBA" id="ARBA00022475"/>
    </source>
</evidence>
<dbReference type="PROSITE" id="PS50850">
    <property type="entry name" value="MFS"/>
    <property type="match status" value="1"/>
</dbReference>
<evidence type="ECO:0000256" key="5">
    <source>
        <dbReference type="ARBA" id="ARBA00022692"/>
    </source>
</evidence>
<dbReference type="InterPro" id="IPR020846">
    <property type="entry name" value="MFS_dom"/>
</dbReference>
<dbReference type="Proteomes" id="UP001175271">
    <property type="component" value="Unassembled WGS sequence"/>
</dbReference>
<evidence type="ECO:0000256" key="11">
    <source>
        <dbReference type="ARBA" id="ARBA00035075"/>
    </source>
</evidence>
<feature type="transmembrane region" description="Helical" evidence="18">
    <location>
        <begin position="97"/>
        <end position="116"/>
    </location>
</feature>
<feature type="transmembrane region" description="Helical" evidence="18">
    <location>
        <begin position="68"/>
        <end position="90"/>
    </location>
</feature>
<evidence type="ECO:0000259" key="19">
    <source>
        <dbReference type="PROSITE" id="PS50850"/>
    </source>
</evidence>
<keyword evidence="10" id="KW-0325">Glycoprotein</keyword>
<name>A0AA39INY3_9BILA</name>
<dbReference type="GO" id="GO:0031966">
    <property type="term" value="C:mitochondrial membrane"/>
    <property type="evidence" value="ECO:0007669"/>
    <property type="project" value="UniProtKB-ARBA"/>
</dbReference>
<evidence type="ECO:0000256" key="17">
    <source>
        <dbReference type="ARBA" id="ARBA00080886"/>
    </source>
</evidence>
<evidence type="ECO:0000256" key="4">
    <source>
        <dbReference type="ARBA" id="ARBA00022553"/>
    </source>
</evidence>
<dbReference type="CDD" id="cd17398">
    <property type="entry name" value="MFS_FLVCR_like"/>
    <property type="match status" value="1"/>
</dbReference>
<comment type="subcellular location">
    <subcellularLocation>
        <location evidence="1">Cell membrane</location>
        <topology evidence="1">Multi-pass membrane protein</topology>
    </subcellularLocation>
</comment>
<comment type="function">
    <text evidence="15">Uniporter that mediates the transport of extracellular choline and ethanolamine into cells, thereby playing a key role in phospholipid biosynthesis. Choline and ethanolamine are the precursors of phosphatidylcholine and phosphatidylethanolamine, respectively, the two most abundant phospholipids. Transport is not coupled with proton transport and is exclusively driven by the choline (or ethanolamine) gradient across the plasma membrane. Also acts as a heme b transporter that mediates heme efflux from the cytoplasm to the extracellular compartment.</text>
</comment>
<feature type="transmembrane region" description="Helical" evidence="18">
    <location>
        <begin position="407"/>
        <end position="431"/>
    </location>
</feature>
<comment type="catalytic activity">
    <reaction evidence="13">
        <text>ethanolamine(in) = ethanolamine(out)</text>
        <dbReference type="Rhea" id="RHEA:32747"/>
        <dbReference type="ChEBI" id="CHEBI:57603"/>
    </reaction>
</comment>
<dbReference type="AlphaFoldDB" id="A0AA39INY3"/>
<dbReference type="Gene3D" id="1.20.1250.20">
    <property type="entry name" value="MFS general substrate transporter like domains"/>
    <property type="match status" value="1"/>
</dbReference>
<keyword evidence="7" id="KW-0265">Erythrocyte maturation</keyword>
<dbReference type="GO" id="GO:0097037">
    <property type="term" value="P:heme export"/>
    <property type="evidence" value="ECO:0007669"/>
    <property type="project" value="TreeGrafter"/>
</dbReference>
<dbReference type="GO" id="GO:0020037">
    <property type="term" value="F:heme binding"/>
    <property type="evidence" value="ECO:0007669"/>
    <property type="project" value="TreeGrafter"/>
</dbReference>
<feature type="transmembrane region" description="Helical" evidence="18">
    <location>
        <begin position="122"/>
        <end position="144"/>
    </location>
</feature>
<proteinExistence type="inferred from homology"/>
<feature type="transmembrane region" description="Helical" evidence="18">
    <location>
        <begin position="197"/>
        <end position="217"/>
    </location>
</feature>
<dbReference type="GO" id="GO:0043249">
    <property type="term" value="P:erythrocyte maturation"/>
    <property type="evidence" value="ECO:0007669"/>
    <property type="project" value="UniProtKB-KW"/>
</dbReference>
<evidence type="ECO:0000256" key="14">
    <source>
        <dbReference type="ARBA" id="ARBA00046338"/>
    </source>
</evidence>
<feature type="transmembrane region" description="Helical" evidence="18">
    <location>
        <begin position="292"/>
        <end position="312"/>
    </location>
</feature>
<reference evidence="20" key="1">
    <citation type="submission" date="2023-06" db="EMBL/GenBank/DDBJ databases">
        <title>Genomic analysis of the entomopathogenic nematode Steinernema hermaphroditum.</title>
        <authorList>
            <person name="Schwarz E.M."/>
            <person name="Heppert J.K."/>
            <person name="Baniya A."/>
            <person name="Schwartz H.T."/>
            <person name="Tan C.-H."/>
            <person name="Antoshechkin I."/>
            <person name="Sternberg P.W."/>
            <person name="Goodrich-Blair H."/>
            <person name="Dillman A.R."/>
        </authorList>
    </citation>
    <scope>NUCLEOTIDE SEQUENCE</scope>
    <source>
        <strain evidence="20">PS9179</strain>
        <tissue evidence="20">Whole animal</tissue>
    </source>
</reference>
<feature type="transmembrane region" description="Helical" evidence="18">
    <location>
        <begin position="254"/>
        <end position="280"/>
    </location>
</feature>
<gene>
    <name evidence="20" type="ORF">QR680_009742</name>
</gene>
<keyword evidence="3" id="KW-1003">Cell membrane</keyword>
<comment type="similarity">
    <text evidence="14">Belongs to the major facilitator superfamily. Feline leukemia virus subgroup C receptor (TC 2.A.1.28.1) family.</text>
</comment>
<dbReference type="PANTHER" id="PTHR10924">
    <property type="entry name" value="MAJOR FACILITATOR SUPERFAMILY PROTEIN-RELATED"/>
    <property type="match status" value="1"/>
</dbReference>
<keyword evidence="5 18" id="KW-0812">Transmembrane</keyword>
<comment type="catalytic activity">
    <reaction evidence="12">
        <text>choline(out) = choline(in)</text>
        <dbReference type="Rhea" id="RHEA:32751"/>
        <dbReference type="ChEBI" id="CHEBI:15354"/>
    </reaction>
</comment>
<keyword evidence="21" id="KW-1185">Reference proteome</keyword>
<evidence type="ECO:0000256" key="16">
    <source>
        <dbReference type="ARBA" id="ARBA00068050"/>
    </source>
</evidence>
<evidence type="ECO:0000256" key="15">
    <source>
        <dbReference type="ARBA" id="ARBA00060240"/>
    </source>
</evidence>
<evidence type="ECO:0000256" key="12">
    <source>
        <dbReference type="ARBA" id="ARBA00036811"/>
    </source>
</evidence>
<accession>A0AA39INY3</accession>
<feature type="transmembrane region" description="Helical" evidence="18">
    <location>
        <begin position="324"/>
        <end position="341"/>
    </location>
</feature>
<dbReference type="Pfam" id="PF07690">
    <property type="entry name" value="MFS_1"/>
    <property type="match status" value="1"/>
</dbReference>
<evidence type="ECO:0000256" key="10">
    <source>
        <dbReference type="ARBA" id="ARBA00023180"/>
    </source>
</evidence>
<evidence type="ECO:0000256" key="18">
    <source>
        <dbReference type="SAM" id="Phobius"/>
    </source>
</evidence>
<dbReference type="SUPFAM" id="SSF103473">
    <property type="entry name" value="MFS general substrate transporter"/>
    <property type="match status" value="1"/>
</dbReference>
<feature type="transmembrane region" description="Helical" evidence="18">
    <location>
        <begin position="30"/>
        <end position="48"/>
    </location>
</feature>
<keyword evidence="9" id="KW-0675">Receptor</keyword>
<evidence type="ECO:0000256" key="6">
    <source>
        <dbReference type="ARBA" id="ARBA00022989"/>
    </source>
</evidence>
<keyword evidence="6 18" id="KW-1133">Transmembrane helix</keyword>
<sequence>MHTVADVESPTSNGVDTKTPTVTKVYAKRYAILAMFICLSASNAMQWIEYSIIAHIFTDFYGVDFDAINWTSTIYMLTYMILVFPGSWFLDKFGLRISILIGAFGNCIGAWIKVLSTHPNGFWITFVGQTIVGSSQVFILGIPPRLAAVWFGPKQVSTACAAGVFGNQLGIAIGFVLPPFLVHASKSVSAVAHDINVLFLISAVANTVVFVLILLFFSKHPKHPPSMAQVQALEESIDRNYLKSIRKLATNRNYMLLLITYGINVGVFYAISTLLSQMILEYYKDAQESTGTIGLLLVVAGMVGSVCCGFVLDRFHHYKLTTVLVYLFSFGGMLLFTFLLDCGKIEVIFAIAIALGFFMTGYLPIGFEFAAEITFPINEGTTSGLLNGSAQVFGVGMTLGMGKVMYILGIFWCNVILSACLLVGTVLTALIKADLRRQKAHKAHVAYSIPNSDTQVTTASPTD</sequence>
<dbReference type="GO" id="GO:0005886">
    <property type="term" value="C:plasma membrane"/>
    <property type="evidence" value="ECO:0007669"/>
    <property type="project" value="UniProtKB-SubCell"/>
</dbReference>
<keyword evidence="4" id="KW-0597">Phosphoprotein</keyword>
<dbReference type="EMBL" id="JAUCMV010000001">
    <property type="protein sequence ID" value="KAK0426504.1"/>
    <property type="molecule type" value="Genomic_DNA"/>
</dbReference>
<dbReference type="PANTHER" id="PTHR10924:SF4">
    <property type="entry name" value="GH15861P"/>
    <property type="match status" value="1"/>
</dbReference>
<feature type="domain" description="Major facilitator superfamily (MFS) profile" evidence="19">
    <location>
        <begin position="27"/>
        <end position="436"/>
    </location>
</feature>
<dbReference type="InterPro" id="IPR011701">
    <property type="entry name" value="MFS"/>
</dbReference>
<keyword evidence="2" id="KW-0813">Transport</keyword>
<feature type="transmembrane region" description="Helical" evidence="18">
    <location>
        <begin position="347"/>
        <end position="371"/>
    </location>
</feature>
<comment type="caution">
    <text evidence="20">The sequence shown here is derived from an EMBL/GenBank/DDBJ whole genome shotgun (WGS) entry which is preliminary data.</text>
</comment>
<dbReference type="InterPro" id="IPR036259">
    <property type="entry name" value="MFS_trans_sf"/>
</dbReference>
<comment type="catalytic activity">
    <reaction evidence="11">
        <text>heme b(in) = heme b(out)</text>
        <dbReference type="Rhea" id="RHEA:75443"/>
        <dbReference type="ChEBI" id="CHEBI:60344"/>
    </reaction>
</comment>
<evidence type="ECO:0000256" key="13">
    <source>
        <dbReference type="ARBA" id="ARBA00045087"/>
    </source>
</evidence>
<organism evidence="20 21">
    <name type="scientific">Steinernema hermaphroditum</name>
    <dbReference type="NCBI Taxonomy" id="289476"/>
    <lineage>
        <taxon>Eukaryota</taxon>
        <taxon>Metazoa</taxon>
        <taxon>Ecdysozoa</taxon>
        <taxon>Nematoda</taxon>
        <taxon>Chromadorea</taxon>
        <taxon>Rhabditida</taxon>
        <taxon>Tylenchina</taxon>
        <taxon>Panagrolaimomorpha</taxon>
        <taxon>Strongyloidoidea</taxon>
        <taxon>Steinernematidae</taxon>
        <taxon>Steinernema</taxon>
    </lineage>
</organism>
<evidence type="ECO:0000313" key="21">
    <source>
        <dbReference type="Proteomes" id="UP001175271"/>
    </source>
</evidence>
<evidence type="ECO:0000256" key="8">
    <source>
        <dbReference type="ARBA" id="ARBA00023136"/>
    </source>
</evidence>
<feature type="transmembrane region" description="Helical" evidence="18">
    <location>
        <begin position="156"/>
        <end position="177"/>
    </location>
</feature>
<dbReference type="GO" id="GO:0015232">
    <property type="term" value="F:heme transmembrane transporter activity"/>
    <property type="evidence" value="ECO:0007669"/>
    <property type="project" value="UniProtKB-ARBA"/>
</dbReference>
<evidence type="ECO:0000313" key="20">
    <source>
        <dbReference type="EMBL" id="KAK0426504.1"/>
    </source>
</evidence>
<keyword evidence="8 18" id="KW-0472">Membrane</keyword>
<dbReference type="InterPro" id="IPR049680">
    <property type="entry name" value="FLVCR1-2_SLC49-like"/>
</dbReference>
<evidence type="ECO:0000256" key="1">
    <source>
        <dbReference type="ARBA" id="ARBA00004651"/>
    </source>
</evidence>
<evidence type="ECO:0000256" key="9">
    <source>
        <dbReference type="ARBA" id="ARBA00023170"/>
    </source>
</evidence>
<dbReference type="FunFam" id="1.20.1250.20:FF:000184">
    <property type="entry name" value="Feline leukemia virus subgroup C receptor-related protein 1"/>
    <property type="match status" value="1"/>
</dbReference>